<protein>
    <submittedName>
        <fullName evidence="14">Uncharacterized protein</fullName>
    </submittedName>
</protein>
<feature type="compositionally biased region" description="Basic and acidic residues" evidence="12">
    <location>
        <begin position="712"/>
        <end position="727"/>
    </location>
</feature>
<feature type="compositionally biased region" description="Basic and acidic residues" evidence="12">
    <location>
        <begin position="942"/>
        <end position="954"/>
    </location>
</feature>
<evidence type="ECO:0000256" key="2">
    <source>
        <dbReference type="ARBA" id="ARBA00022448"/>
    </source>
</evidence>
<evidence type="ECO:0000256" key="7">
    <source>
        <dbReference type="ARBA" id="ARBA00023065"/>
    </source>
</evidence>
<reference evidence="14" key="1">
    <citation type="submission" date="2024-06" db="EMBL/GenBank/DDBJ databases">
        <authorList>
            <person name="Liu X."/>
            <person name="Lenzi L."/>
            <person name="Haldenby T S."/>
            <person name="Uol C."/>
        </authorList>
    </citation>
    <scope>NUCLEOTIDE SEQUENCE</scope>
</reference>
<feature type="compositionally biased region" description="Basic and acidic residues" evidence="12">
    <location>
        <begin position="595"/>
        <end position="613"/>
    </location>
</feature>
<feature type="compositionally biased region" description="Basic and acidic residues" evidence="12">
    <location>
        <begin position="770"/>
        <end position="787"/>
    </location>
</feature>
<keyword evidence="6" id="KW-0915">Sodium</keyword>
<evidence type="ECO:0000256" key="3">
    <source>
        <dbReference type="ARBA" id="ARBA00022461"/>
    </source>
</evidence>
<keyword evidence="8 13" id="KW-0472">Membrane</keyword>
<dbReference type="GO" id="GO:0015280">
    <property type="term" value="F:ligand-gated sodium channel activity"/>
    <property type="evidence" value="ECO:0007669"/>
    <property type="project" value="TreeGrafter"/>
</dbReference>
<feature type="compositionally biased region" description="Basic and acidic residues" evidence="12">
    <location>
        <begin position="879"/>
        <end position="892"/>
    </location>
</feature>
<dbReference type="PANTHER" id="PTHR11690:SF300">
    <property type="entry name" value="PICKPOCKET PROTEIN 19"/>
    <property type="match status" value="1"/>
</dbReference>
<evidence type="ECO:0000256" key="9">
    <source>
        <dbReference type="ARBA" id="ARBA00023201"/>
    </source>
</evidence>
<feature type="compositionally biased region" description="Basic and acidic residues" evidence="12">
    <location>
        <begin position="795"/>
        <end position="826"/>
    </location>
</feature>
<comment type="similarity">
    <text evidence="11">Belongs to the amiloride-sensitive sodium channel (TC 1.A.6) family.</text>
</comment>
<evidence type="ECO:0000256" key="10">
    <source>
        <dbReference type="ARBA" id="ARBA00023303"/>
    </source>
</evidence>
<dbReference type="Proteomes" id="UP001497525">
    <property type="component" value="Unassembled WGS sequence"/>
</dbReference>
<feature type="compositionally biased region" description="Basic and acidic residues" evidence="12">
    <location>
        <begin position="1066"/>
        <end position="1078"/>
    </location>
</feature>
<feature type="region of interest" description="Disordered" evidence="12">
    <location>
        <begin position="595"/>
        <end position="1128"/>
    </location>
</feature>
<evidence type="ECO:0000313" key="14">
    <source>
        <dbReference type="EMBL" id="CAL5136741.1"/>
    </source>
</evidence>
<dbReference type="EMBL" id="CAXLJL010000345">
    <property type="protein sequence ID" value="CAL5136741.1"/>
    <property type="molecule type" value="Genomic_DNA"/>
</dbReference>
<organism evidence="14 15">
    <name type="scientific">Calicophoron daubneyi</name>
    <name type="common">Rumen fluke</name>
    <name type="synonym">Paramphistomum daubneyi</name>
    <dbReference type="NCBI Taxonomy" id="300641"/>
    <lineage>
        <taxon>Eukaryota</taxon>
        <taxon>Metazoa</taxon>
        <taxon>Spiralia</taxon>
        <taxon>Lophotrochozoa</taxon>
        <taxon>Platyhelminthes</taxon>
        <taxon>Trematoda</taxon>
        <taxon>Digenea</taxon>
        <taxon>Plagiorchiida</taxon>
        <taxon>Pronocephalata</taxon>
        <taxon>Paramphistomoidea</taxon>
        <taxon>Paramphistomidae</taxon>
        <taxon>Calicophoron</taxon>
    </lineage>
</organism>
<feature type="transmembrane region" description="Helical" evidence="13">
    <location>
        <begin position="535"/>
        <end position="554"/>
    </location>
</feature>
<keyword evidence="2 11" id="KW-0813">Transport</keyword>
<dbReference type="Pfam" id="PF00858">
    <property type="entry name" value="ASC"/>
    <property type="match status" value="1"/>
</dbReference>
<evidence type="ECO:0000256" key="1">
    <source>
        <dbReference type="ARBA" id="ARBA00004141"/>
    </source>
</evidence>
<evidence type="ECO:0000256" key="12">
    <source>
        <dbReference type="SAM" id="MobiDB-lite"/>
    </source>
</evidence>
<proteinExistence type="inferred from homology"/>
<dbReference type="PRINTS" id="PR01078">
    <property type="entry name" value="AMINACHANNEL"/>
</dbReference>
<evidence type="ECO:0000256" key="11">
    <source>
        <dbReference type="RuleBase" id="RU000679"/>
    </source>
</evidence>
<comment type="caution">
    <text evidence="14">The sequence shown here is derived from an EMBL/GenBank/DDBJ whole genome shotgun (WGS) entry which is preliminary data.</text>
</comment>
<feature type="compositionally biased region" description="Basic and acidic residues" evidence="12">
    <location>
        <begin position="695"/>
        <end position="705"/>
    </location>
</feature>
<name>A0AAV2TK02_CALDB</name>
<feature type="transmembrane region" description="Helical" evidence="13">
    <location>
        <begin position="506"/>
        <end position="528"/>
    </location>
</feature>
<keyword evidence="5 13" id="KW-1133">Transmembrane helix</keyword>
<dbReference type="Gene3D" id="1.10.287.770">
    <property type="entry name" value="YojJ-like"/>
    <property type="match status" value="1"/>
</dbReference>
<feature type="compositionally biased region" description="Basic and acidic residues" evidence="12">
    <location>
        <begin position="645"/>
        <end position="655"/>
    </location>
</feature>
<evidence type="ECO:0000256" key="13">
    <source>
        <dbReference type="SAM" id="Phobius"/>
    </source>
</evidence>
<keyword evidence="10 11" id="KW-0407">Ion channel</keyword>
<evidence type="ECO:0000256" key="5">
    <source>
        <dbReference type="ARBA" id="ARBA00022989"/>
    </source>
</evidence>
<dbReference type="Gene3D" id="2.60.470.10">
    <property type="entry name" value="Acid-sensing ion channels like domains"/>
    <property type="match status" value="1"/>
</dbReference>
<accession>A0AAV2TK02</accession>
<gene>
    <name evidence="14" type="ORF">CDAUBV1_LOCUS10858</name>
</gene>
<feature type="compositionally biased region" description="Basic and acidic residues" evidence="12">
    <location>
        <begin position="741"/>
        <end position="753"/>
    </location>
</feature>
<evidence type="ECO:0000256" key="8">
    <source>
        <dbReference type="ARBA" id="ARBA00023136"/>
    </source>
</evidence>
<keyword evidence="4 11" id="KW-0812">Transmembrane</keyword>
<comment type="subcellular location">
    <subcellularLocation>
        <location evidence="1">Membrane</location>
        <topology evidence="1">Multi-pass membrane protein</topology>
    </subcellularLocation>
</comment>
<keyword evidence="9 11" id="KW-0739">Sodium transport</keyword>
<sequence>MLPYYIARHRKMAVSCFTHARSKEHGLKHIDIRKGILALFWIAVFIVVFAIMISMIEQLTNAYKENPVATQIKAEQDILEFPDISVCAKVPFYVEKNNSADRLGQLLYSIEKNIRAKLKDASVRITDASVQSALLIQMATRQGDGFLRAYQHIIYCQYHDQECSFYNFSEIVHLRYVQCYTFSPKNRQLSGGKGLQIIFFKLHGKGSPFFLLNDLEDPAFSDETNDGIHVLIHGANTFPTYSIQNMPTSFSLRYGQQATVEVSGLKYRSDMSGRKACVVNRDPYRYKNFRGGSKFLEYYYTYEDCVTIKKQEFFSDQCKCFSDDSFVPFKEGGPETDRHSQNTSTVFCRDIRQKTSQRLRSDFLCFDQYEKMPTTAVLDKFVPLGDLYATQDDLDQRKICRHKVCSLLCEKSIYSTRFFEVIDMDPDSVFPTAILSAYIEKLKESQLPNPFLSQMWENMTNANESVENDEADYALKAKDMVILDIRPSNELIDVWEEELTESLFNLISNMGGTFGLCAGISFLSFLFLAFFFSRAFFHGVLSVAYWFWWVVYLGRPPATDFKKQLYVRRSSGDTYSSDTSLDKYENVQWIVSPSKLEDRSDQPEPKKDPDKLQRTPADGMEDDSTTITSPLEDESSSSESSSESPKPKEVQEKPEPANGWRKSFLPKINLFSHSQSSGDQKVKKQLPLPGTIKALDTKKGDENGFKEASSGHLRESPKKDHSDRKISDTINKVPAEFLPFPKEKKSTDDENKHQISAPNVFLAVPSSRSFEPRPFLKEEKGEEERASDQVPSNRPRTDGFIERPYEYGNRLHDEPPVNERNRRTDENTPYSRGSVNRQRISGPNRWPDEFGNPPQTGSSMSGRDGRMRERMIPPSNVYEPRESRRQYYERPEQNTGYPRLDTKNRMPTADDPYSLQPPNRERTDVPNRWPGEYGTPFQTKSLVDDGGRRADGRKLSPTIPVDRGRTDERSDDIEGPPPINLPAEDQVRRSSGRRYSPEIRSDQARIGGRLSEFENQLQREMPSADRGGRTGERRLSPTLQPPNRERTDVPNRWPGEYGTPFQTKSLVDDGGRRADGRKLSPTIPVDRGRTDERSDDIEGPPPINLPAEDQVRRSSGRRYSPEAASTKSSACGVVELKSLIQAPSRTNNSKQNWLDLDKFVKAHFPHTWRPT</sequence>
<evidence type="ECO:0000313" key="15">
    <source>
        <dbReference type="Proteomes" id="UP001497525"/>
    </source>
</evidence>
<keyword evidence="7 11" id="KW-0406">Ion transport</keyword>
<feature type="compositionally biased region" description="Basic and acidic residues" evidence="12">
    <location>
        <begin position="1022"/>
        <end position="1035"/>
    </location>
</feature>
<feature type="transmembrane region" description="Helical" evidence="13">
    <location>
        <begin position="36"/>
        <end position="56"/>
    </location>
</feature>
<dbReference type="AlphaFoldDB" id="A0AAV2TK02"/>
<dbReference type="InterPro" id="IPR001873">
    <property type="entry name" value="ENaC"/>
</dbReference>
<dbReference type="GO" id="GO:0005886">
    <property type="term" value="C:plasma membrane"/>
    <property type="evidence" value="ECO:0007669"/>
    <property type="project" value="TreeGrafter"/>
</dbReference>
<dbReference type="PANTHER" id="PTHR11690">
    <property type="entry name" value="AMILORIDE-SENSITIVE SODIUM CHANNEL-RELATED"/>
    <property type="match status" value="1"/>
</dbReference>
<evidence type="ECO:0000256" key="6">
    <source>
        <dbReference type="ARBA" id="ARBA00023053"/>
    </source>
</evidence>
<feature type="compositionally biased region" description="Polar residues" evidence="12">
    <location>
        <begin position="827"/>
        <end position="841"/>
    </location>
</feature>
<keyword evidence="3 11" id="KW-0894">Sodium channel</keyword>
<evidence type="ECO:0000256" key="4">
    <source>
        <dbReference type="ARBA" id="ARBA00022692"/>
    </source>
</evidence>